<name>A0A6A6VIY8_9PLEO</name>
<feature type="domain" description="F-box" evidence="1">
    <location>
        <begin position="1"/>
        <end position="44"/>
    </location>
</feature>
<reference evidence="2" key="1">
    <citation type="journal article" date="2020" name="Stud. Mycol.">
        <title>101 Dothideomycetes genomes: a test case for predicting lifestyles and emergence of pathogens.</title>
        <authorList>
            <person name="Haridas S."/>
            <person name="Albert R."/>
            <person name="Binder M."/>
            <person name="Bloem J."/>
            <person name="Labutti K."/>
            <person name="Salamov A."/>
            <person name="Andreopoulos B."/>
            <person name="Baker S."/>
            <person name="Barry K."/>
            <person name="Bills G."/>
            <person name="Bluhm B."/>
            <person name="Cannon C."/>
            <person name="Castanera R."/>
            <person name="Culley D."/>
            <person name="Daum C."/>
            <person name="Ezra D."/>
            <person name="Gonzalez J."/>
            <person name="Henrissat B."/>
            <person name="Kuo A."/>
            <person name="Liang C."/>
            <person name="Lipzen A."/>
            <person name="Lutzoni F."/>
            <person name="Magnuson J."/>
            <person name="Mondo S."/>
            <person name="Nolan M."/>
            <person name="Ohm R."/>
            <person name="Pangilinan J."/>
            <person name="Park H.-J."/>
            <person name="Ramirez L."/>
            <person name="Alfaro M."/>
            <person name="Sun H."/>
            <person name="Tritt A."/>
            <person name="Yoshinaga Y."/>
            <person name="Zwiers L.-H."/>
            <person name="Turgeon B."/>
            <person name="Goodwin S."/>
            <person name="Spatafora J."/>
            <person name="Crous P."/>
            <person name="Grigoriev I."/>
        </authorList>
    </citation>
    <scope>NUCLEOTIDE SEQUENCE</scope>
    <source>
        <strain evidence="2">CBS 119925</strain>
    </source>
</reference>
<evidence type="ECO:0000259" key="1">
    <source>
        <dbReference type="PROSITE" id="PS50181"/>
    </source>
</evidence>
<evidence type="ECO:0000313" key="2">
    <source>
        <dbReference type="EMBL" id="KAF2749769.1"/>
    </source>
</evidence>
<proteinExistence type="predicted"/>
<organism evidence="2 3">
    <name type="scientific">Sporormia fimetaria CBS 119925</name>
    <dbReference type="NCBI Taxonomy" id="1340428"/>
    <lineage>
        <taxon>Eukaryota</taxon>
        <taxon>Fungi</taxon>
        <taxon>Dikarya</taxon>
        <taxon>Ascomycota</taxon>
        <taxon>Pezizomycotina</taxon>
        <taxon>Dothideomycetes</taxon>
        <taxon>Pleosporomycetidae</taxon>
        <taxon>Pleosporales</taxon>
        <taxon>Sporormiaceae</taxon>
        <taxon>Sporormia</taxon>
    </lineage>
</organism>
<dbReference type="OrthoDB" id="3792336at2759"/>
<dbReference type="AlphaFoldDB" id="A0A6A6VIY8"/>
<dbReference type="Proteomes" id="UP000799440">
    <property type="component" value="Unassembled WGS sequence"/>
</dbReference>
<dbReference type="PROSITE" id="PS50181">
    <property type="entry name" value="FBOX"/>
    <property type="match status" value="1"/>
</dbReference>
<evidence type="ECO:0000313" key="3">
    <source>
        <dbReference type="Proteomes" id="UP000799440"/>
    </source>
</evidence>
<accession>A0A6A6VIY8</accession>
<protein>
    <recommendedName>
        <fullName evidence="1">F-box domain-containing protein</fullName>
    </recommendedName>
</protein>
<dbReference type="EMBL" id="MU006565">
    <property type="protein sequence ID" value="KAF2749769.1"/>
    <property type="molecule type" value="Genomic_DNA"/>
</dbReference>
<dbReference type="InterPro" id="IPR001810">
    <property type="entry name" value="F-box_dom"/>
</dbReference>
<gene>
    <name evidence="2" type="ORF">M011DRAFT_475110</name>
</gene>
<keyword evidence="3" id="KW-1185">Reference proteome</keyword>
<sequence>MERLPAELYDEIRNHLRKASRLAPYAAISKRWQASVENRNFRTVTIVDSDIPTFAAMFVGPNVSRRAILRELGLGVEPGPDVQQKKEGCCAVGMPAPDRAAEGAFLFKRLAELFSSLADIEARLPRKYPLYVRLDGMTSVDPRLKIVGGDALVDLEWLSIETEELYQGGRRRRLGISKSLLKGISEIPGANIKHFRLRVDHQGMENEDVPVPRMTKPDKWKNETYSLIGKTLSSWNNLAVLHLQGPIVISPQFFRCITDAPGSAFSSLRELSLDVAPETADGRWFLTKDEQAFKDSLVEYGWYWEPEHNDEANLEPVDAECGFKVYGEGRAFLEIVRRKVYMTLPSKDILFPLFVGAAETVKKLPRLHKLEVKLNTDRSKLAYEFLQYCHFELCFLKAGQSQSPKKPQNPIWYRWLQPRHGQFPTVTDDYSALGFDRLYWRVGSWVPWQELQEAWRTALGPDGKIAFLENDEEHWEPGYGRKTYNGPLKLVQP</sequence>